<evidence type="ECO:0000313" key="2">
    <source>
        <dbReference type="Proteomes" id="UP001497700"/>
    </source>
</evidence>
<dbReference type="EMBL" id="MU393425">
    <property type="protein sequence ID" value="KAI4870197.1"/>
    <property type="molecule type" value="Genomic_DNA"/>
</dbReference>
<reference evidence="1 2" key="1">
    <citation type="journal article" date="2022" name="New Phytol.">
        <title>Ecological generalism drives hyperdiversity of secondary metabolite gene clusters in xylarialean endophytes.</title>
        <authorList>
            <person name="Franco M.E.E."/>
            <person name="Wisecaver J.H."/>
            <person name="Arnold A.E."/>
            <person name="Ju Y.M."/>
            <person name="Slot J.C."/>
            <person name="Ahrendt S."/>
            <person name="Moore L.P."/>
            <person name="Eastman K.E."/>
            <person name="Scott K."/>
            <person name="Konkel Z."/>
            <person name="Mondo S.J."/>
            <person name="Kuo A."/>
            <person name="Hayes R.D."/>
            <person name="Haridas S."/>
            <person name="Andreopoulos B."/>
            <person name="Riley R."/>
            <person name="LaButti K."/>
            <person name="Pangilinan J."/>
            <person name="Lipzen A."/>
            <person name="Amirebrahimi M."/>
            <person name="Yan J."/>
            <person name="Adam C."/>
            <person name="Keymanesh K."/>
            <person name="Ng V."/>
            <person name="Louie K."/>
            <person name="Northen T."/>
            <person name="Drula E."/>
            <person name="Henrissat B."/>
            <person name="Hsieh H.M."/>
            <person name="Youens-Clark K."/>
            <person name="Lutzoni F."/>
            <person name="Miadlikowska J."/>
            <person name="Eastwood D.C."/>
            <person name="Hamelin R.C."/>
            <person name="Grigoriev I.V."/>
            <person name="U'Ren J.M."/>
        </authorList>
    </citation>
    <scope>NUCLEOTIDE SEQUENCE [LARGE SCALE GENOMIC DNA]</scope>
    <source>
        <strain evidence="1 2">CBS 119005</strain>
    </source>
</reference>
<accession>A0ACB9ZFP5</accession>
<organism evidence="1 2">
    <name type="scientific">Hypoxylon rubiginosum</name>
    <dbReference type="NCBI Taxonomy" id="110542"/>
    <lineage>
        <taxon>Eukaryota</taxon>
        <taxon>Fungi</taxon>
        <taxon>Dikarya</taxon>
        <taxon>Ascomycota</taxon>
        <taxon>Pezizomycotina</taxon>
        <taxon>Sordariomycetes</taxon>
        <taxon>Xylariomycetidae</taxon>
        <taxon>Xylariales</taxon>
        <taxon>Hypoxylaceae</taxon>
        <taxon>Hypoxylon</taxon>
    </lineage>
</organism>
<name>A0ACB9ZFP5_9PEZI</name>
<evidence type="ECO:0000313" key="1">
    <source>
        <dbReference type="EMBL" id="KAI4870197.1"/>
    </source>
</evidence>
<protein>
    <submittedName>
        <fullName evidence="1">Uncharacterized protein</fullName>
    </submittedName>
</protein>
<sequence>MFGKTRIPPYAPSTDKLIRRQYVEENGRLIWFWYTRTGVIVKWSLFLGITILLALYLILGRMHAKKRVRSGLKPKAWNAWLLSRQERSGVDPRYAWPQASYSGYQQPAPGYGPGNYGMHAMPPPVYDPNNRPPMYDGADGAAPMGGTKVDPVQTGVEPTRQPGGDYAPPPGPPPPQR</sequence>
<gene>
    <name evidence="1" type="ORF">F4820DRAFT_287291</name>
</gene>
<proteinExistence type="predicted"/>
<keyword evidence="2" id="KW-1185">Reference proteome</keyword>
<comment type="caution">
    <text evidence="1">The sequence shown here is derived from an EMBL/GenBank/DDBJ whole genome shotgun (WGS) entry which is preliminary data.</text>
</comment>
<dbReference type="Proteomes" id="UP001497700">
    <property type="component" value="Unassembled WGS sequence"/>
</dbReference>